<reference evidence="1" key="1">
    <citation type="submission" date="2018-05" db="EMBL/GenBank/DDBJ databases">
        <authorList>
            <person name="Lanie J.A."/>
            <person name="Ng W.-L."/>
            <person name="Kazmierczak K.M."/>
            <person name="Andrzejewski T.M."/>
            <person name="Davidsen T.M."/>
            <person name="Wayne K.J."/>
            <person name="Tettelin H."/>
            <person name="Glass J.I."/>
            <person name="Rusch D."/>
            <person name="Podicherti R."/>
            <person name="Tsui H.-C.T."/>
            <person name="Winkler M.E."/>
        </authorList>
    </citation>
    <scope>NUCLEOTIDE SEQUENCE</scope>
</reference>
<gene>
    <name evidence="1" type="ORF">METZ01_LOCUS292522</name>
</gene>
<evidence type="ECO:0000313" key="1">
    <source>
        <dbReference type="EMBL" id="SVC39668.1"/>
    </source>
</evidence>
<name>A0A382LSM6_9ZZZZ</name>
<proteinExistence type="predicted"/>
<protein>
    <submittedName>
        <fullName evidence="1">Uncharacterized protein</fullName>
    </submittedName>
</protein>
<accession>A0A382LSM6</accession>
<organism evidence="1">
    <name type="scientific">marine metagenome</name>
    <dbReference type="NCBI Taxonomy" id="408172"/>
    <lineage>
        <taxon>unclassified sequences</taxon>
        <taxon>metagenomes</taxon>
        <taxon>ecological metagenomes</taxon>
    </lineage>
</organism>
<dbReference type="EMBL" id="UINC01088973">
    <property type="protein sequence ID" value="SVC39668.1"/>
    <property type="molecule type" value="Genomic_DNA"/>
</dbReference>
<feature type="non-terminal residue" evidence="1">
    <location>
        <position position="38"/>
    </location>
</feature>
<dbReference type="AlphaFoldDB" id="A0A382LSM6"/>
<sequence>MIVGAGMKTQLVAIVATLLLVGCGKTQQSSPPETPPSE</sequence>